<organism evidence="1">
    <name type="scientific">Anopheles aquasalis</name>
    <name type="common">Malaria mosquito</name>
    <dbReference type="NCBI Taxonomy" id="42839"/>
    <lineage>
        <taxon>Eukaryota</taxon>
        <taxon>Metazoa</taxon>
        <taxon>Ecdysozoa</taxon>
        <taxon>Arthropoda</taxon>
        <taxon>Hexapoda</taxon>
        <taxon>Insecta</taxon>
        <taxon>Pterygota</taxon>
        <taxon>Neoptera</taxon>
        <taxon>Endopterygota</taxon>
        <taxon>Diptera</taxon>
        <taxon>Nematocera</taxon>
        <taxon>Culicoidea</taxon>
        <taxon>Culicidae</taxon>
        <taxon>Anophelinae</taxon>
        <taxon>Anopheles</taxon>
    </lineage>
</organism>
<evidence type="ECO:0000313" key="1">
    <source>
        <dbReference type="EMBL" id="JAA99669.1"/>
    </source>
</evidence>
<protein>
    <submittedName>
        <fullName evidence="1">Uncharacterized protein</fullName>
    </submittedName>
</protein>
<dbReference type="EMBL" id="GAMD01001921">
    <property type="protein sequence ID" value="JAA99669.1"/>
    <property type="molecule type" value="mRNA"/>
</dbReference>
<dbReference type="AlphaFoldDB" id="T1DIE9"/>
<feature type="non-terminal residue" evidence="1">
    <location>
        <position position="1"/>
    </location>
</feature>
<reference evidence="1" key="1">
    <citation type="submission" date="2013-07" db="EMBL/GenBank/DDBJ databases">
        <title>Transcriptome sequencing and developmental regulation of gene expression in Anopheles aquasalis.</title>
        <authorList>
            <consortium name="Brazilian Malaria Network (MCT/CNPq/MS/SCTIE/DECIT/PRONEX 555648/2009-5) and Research Network on Bioactive Molecules from Arthropod Vectors (NAP-MOBIARVE"/>
            <consortium name="University of Sao Paulo)"/>
            <person name="Marinotti O."/>
            <person name="Ribeiro J.M.C."/>
            <person name="Costa-da-Silva A.L."/>
            <person name="Silva M.C.P."/>
            <person name="Lopes A.R."/>
            <person name="Barros M.S."/>
            <person name="Sa-Nunes A."/>
            <person name="Konjin B.B."/>
            <person name="Carvalho E."/>
            <person name="Suesdek L."/>
            <person name="Silva-Neto M.A.C."/>
            <person name="Capurro M.L."/>
        </authorList>
    </citation>
    <scope>NUCLEOTIDE SEQUENCE</scope>
    <source>
        <tissue evidence="1">Whole body</tissue>
    </source>
</reference>
<accession>T1DIE9</accession>
<sequence>SSASLSLASCHPLRLHPLFWKNWTRGSLLLACEPGFDCCVRLSGGKGCCSPLSAVLFLFLPGGSALLSAQTRARCQRAFRSGLREVGTAYGINVNTAPHMTQPLTRSSFDLLLVSTVLPFRPGALICCRARCFRCYCCCCCRCCSVCVILL</sequence>
<feature type="non-terminal residue" evidence="1">
    <location>
        <position position="151"/>
    </location>
</feature>
<proteinExistence type="evidence at transcript level"/>
<name>T1DIE9_ANOAQ</name>